<comment type="caution">
    <text evidence="2">The sequence shown here is derived from an EMBL/GenBank/DDBJ whole genome shotgun (WGS) entry which is preliminary data.</text>
</comment>
<feature type="compositionally biased region" description="Polar residues" evidence="1">
    <location>
        <begin position="126"/>
        <end position="142"/>
    </location>
</feature>
<name>A0A6A4VCI5_AMPAM</name>
<dbReference type="Proteomes" id="UP000440578">
    <property type="component" value="Unassembled WGS sequence"/>
</dbReference>
<evidence type="ECO:0000313" key="3">
    <source>
        <dbReference type="Proteomes" id="UP000440578"/>
    </source>
</evidence>
<feature type="compositionally biased region" description="Low complexity" evidence="1">
    <location>
        <begin position="163"/>
        <end position="190"/>
    </location>
</feature>
<feature type="compositionally biased region" description="Low complexity" evidence="1">
    <location>
        <begin position="144"/>
        <end position="154"/>
    </location>
</feature>
<feature type="region of interest" description="Disordered" evidence="1">
    <location>
        <begin position="79"/>
        <end position="217"/>
    </location>
</feature>
<organism evidence="2 3">
    <name type="scientific">Amphibalanus amphitrite</name>
    <name type="common">Striped barnacle</name>
    <name type="synonym">Balanus amphitrite</name>
    <dbReference type="NCBI Taxonomy" id="1232801"/>
    <lineage>
        <taxon>Eukaryota</taxon>
        <taxon>Metazoa</taxon>
        <taxon>Ecdysozoa</taxon>
        <taxon>Arthropoda</taxon>
        <taxon>Crustacea</taxon>
        <taxon>Multicrustacea</taxon>
        <taxon>Cirripedia</taxon>
        <taxon>Thoracica</taxon>
        <taxon>Thoracicalcarea</taxon>
        <taxon>Balanomorpha</taxon>
        <taxon>Balanoidea</taxon>
        <taxon>Balanidae</taxon>
        <taxon>Amphibalaninae</taxon>
        <taxon>Amphibalanus</taxon>
    </lineage>
</organism>
<keyword evidence="3" id="KW-1185">Reference proteome</keyword>
<accession>A0A6A4VCI5</accession>
<dbReference type="EMBL" id="VIIS01001887">
    <property type="protein sequence ID" value="KAF0291343.1"/>
    <property type="molecule type" value="Genomic_DNA"/>
</dbReference>
<dbReference type="AlphaFoldDB" id="A0A6A4VCI5"/>
<feature type="compositionally biased region" description="Low complexity" evidence="1">
    <location>
        <begin position="98"/>
        <end position="113"/>
    </location>
</feature>
<dbReference type="OrthoDB" id="6365964at2759"/>
<protein>
    <submittedName>
        <fullName evidence="2">Uncharacterized protein</fullName>
    </submittedName>
</protein>
<gene>
    <name evidence="2" type="ORF">FJT64_010498</name>
</gene>
<sequence length="217" mass="23279">MTNLIQNTLHTGLLLGDSLCYEQLLEETSMSRVLLNHYKASAELDREDEEGRICGEMAVEEELEQFGFGRPATRQFRAGDHLAGAGGGGGRFTELDSARSPPHHSASSPSSSSECYTSPELPDRSPSGSVSTEPLCSPQLRTLSPAASPAAMASTKTEPSENTTSTKVQSSSTSLVKLNPSKSRSVSSARVAERMEKEEGERQLPREEAHAAVERGV</sequence>
<proteinExistence type="predicted"/>
<evidence type="ECO:0000256" key="1">
    <source>
        <dbReference type="SAM" id="MobiDB-lite"/>
    </source>
</evidence>
<reference evidence="2 3" key="1">
    <citation type="submission" date="2019-07" db="EMBL/GenBank/DDBJ databases">
        <title>Draft genome assembly of a fouling barnacle, Amphibalanus amphitrite (Darwin, 1854): The first reference genome for Thecostraca.</title>
        <authorList>
            <person name="Kim W."/>
        </authorList>
    </citation>
    <scope>NUCLEOTIDE SEQUENCE [LARGE SCALE GENOMIC DNA]</scope>
    <source>
        <strain evidence="2">SNU_AA5</strain>
        <tissue evidence="2">Soma without cirri and trophi</tissue>
    </source>
</reference>
<feature type="compositionally biased region" description="Basic and acidic residues" evidence="1">
    <location>
        <begin position="191"/>
        <end position="217"/>
    </location>
</feature>
<evidence type="ECO:0000313" key="2">
    <source>
        <dbReference type="EMBL" id="KAF0291343.1"/>
    </source>
</evidence>